<evidence type="ECO:0000256" key="2">
    <source>
        <dbReference type="ARBA" id="ARBA00023125"/>
    </source>
</evidence>
<dbReference type="Pfam" id="PF05920">
    <property type="entry name" value="Homeobox_KN"/>
    <property type="match status" value="1"/>
</dbReference>
<dbReference type="SMART" id="SM01256">
    <property type="entry name" value="KNOX2"/>
    <property type="match status" value="1"/>
</dbReference>
<dbReference type="SUPFAM" id="SSF46689">
    <property type="entry name" value="Homeodomain-like"/>
    <property type="match status" value="1"/>
</dbReference>
<dbReference type="OrthoDB" id="10056939at2759"/>
<dbReference type="SMART" id="SM01188">
    <property type="entry name" value="ELK"/>
    <property type="match status" value="1"/>
</dbReference>
<dbReference type="GO" id="GO:0005634">
    <property type="term" value="C:nucleus"/>
    <property type="evidence" value="ECO:0007669"/>
    <property type="project" value="UniProtKB-SubCell"/>
</dbReference>
<comment type="similarity">
    <text evidence="6">Belongs to the TALE/KNOX homeobox family.</text>
</comment>
<dbReference type="InterPro" id="IPR005539">
    <property type="entry name" value="ELK_dom"/>
</dbReference>
<keyword evidence="11" id="KW-1185">Reference proteome</keyword>
<name>A0A9E7H7K6_9LILI</name>
<feature type="compositionally biased region" description="Low complexity" evidence="7">
    <location>
        <begin position="347"/>
        <end position="358"/>
    </location>
</feature>
<evidence type="ECO:0000256" key="5">
    <source>
        <dbReference type="PROSITE-ProRule" id="PRU00108"/>
    </source>
</evidence>
<dbReference type="CDD" id="cd00086">
    <property type="entry name" value="homeodomain"/>
    <property type="match status" value="1"/>
</dbReference>
<dbReference type="GO" id="GO:0003677">
    <property type="term" value="F:DNA binding"/>
    <property type="evidence" value="ECO:0007669"/>
    <property type="project" value="UniProtKB-UniRule"/>
</dbReference>
<dbReference type="SMART" id="SM00389">
    <property type="entry name" value="HOX"/>
    <property type="match status" value="1"/>
</dbReference>
<dbReference type="GO" id="GO:0000981">
    <property type="term" value="F:DNA-binding transcription factor activity, RNA polymerase II-specific"/>
    <property type="evidence" value="ECO:0007669"/>
    <property type="project" value="InterPro"/>
</dbReference>
<dbReference type="InterPro" id="IPR017970">
    <property type="entry name" value="Homeobox_CS"/>
</dbReference>
<evidence type="ECO:0000259" key="9">
    <source>
        <dbReference type="PROSITE" id="PS51213"/>
    </source>
</evidence>
<feature type="compositionally biased region" description="Pro residues" evidence="7">
    <location>
        <begin position="18"/>
        <end position="27"/>
    </location>
</feature>
<dbReference type="InterPro" id="IPR008422">
    <property type="entry name" value="KN_HD"/>
</dbReference>
<keyword evidence="4 5" id="KW-0539">Nucleus</keyword>
<dbReference type="InterPro" id="IPR001356">
    <property type="entry name" value="HD"/>
</dbReference>
<feature type="DNA-binding region" description="Homeobox; TALE-type" evidence="5">
    <location>
        <begin position="415"/>
        <end position="478"/>
    </location>
</feature>
<feature type="domain" description="Homeobox" evidence="8">
    <location>
        <begin position="414"/>
        <end position="477"/>
    </location>
</feature>
<dbReference type="PROSITE" id="PS51213">
    <property type="entry name" value="ELK"/>
    <property type="match status" value="1"/>
</dbReference>
<dbReference type="PANTHER" id="PTHR11850">
    <property type="entry name" value="HOMEOBOX PROTEIN TRANSCRIPTION FACTORS"/>
    <property type="match status" value="1"/>
</dbReference>
<dbReference type="Proteomes" id="UP001055439">
    <property type="component" value="Chromosome 8"/>
</dbReference>
<organism evidence="10 11">
    <name type="scientific">Musa troglodytarum</name>
    <name type="common">fe'i banana</name>
    <dbReference type="NCBI Taxonomy" id="320322"/>
    <lineage>
        <taxon>Eukaryota</taxon>
        <taxon>Viridiplantae</taxon>
        <taxon>Streptophyta</taxon>
        <taxon>Embryophyta</taxon>
        <taxon>Tracheophyta</taxon>
        <taxon>Spermatophyta</taxon>
        <taxon>Magnoliopsida</taxon>
        <taxon>Liliopsida</taxon>
        <taxon>Zingiberales</taxon>
        <taxon>Musaceae</taxon>
        <taxon>Musa</taxon>
    </lineage>
</organism>
<evidence type="ECO:0000256" key="1">
    <source>
        <dbReference type="ARBA" id="ARBA00004123"/>
    </source>
</evidence>
<gene>
    <name evidence="10" type="ORF">MUK42_34988</name>
</gene>
<evidence type="ECO:0000256" key="3">
    <source>
        <dbReference type="ARBA" id="ARBA00023155"/>
    </source>
</evidence>
<accession>A0A9E7H7K6</accession>
<proteinExistence type="inferred from homology"/>
<dbReference type="PROSITE" id="PS50071">
    <property type="entry name" value="HOMEOBOX_2"/>
    <property type="match status" value="1"/>
</dbReference>
<evidence type="ECO:0000313" key="11">
    <source>
        <dbReference type="Proteomes" id="UP001055439"/>
    </source>
</evidence>
<evidence type="ECO:0000256" key="4">
    <source>
        <dbReference type="ARBA" id="ARBA00023242"/>
    </source>
</evidence>
<dbReference type="EMBL" id="CP097510">
    <property type="protein sequence ID" value="URE28135.1"/>
    <property type="molecule type" value="Genomic_DNA"/>
</dbReference>
<dbReference type="Gene3D" id="1.10.10.60">
    <property type="entry name" value="Homeodomain-like"/>
    <property type="match status" value="1"/>
</dbReference>
<dbReference type="SMART" id="SM01255">
    <property type="entry name" value="KNOX1"/>
    <property type="match status" value="1"/>
</dbReference>
<dbReference type="AlphaFoldDB" id="A0A9E7H7K6"/>
<feature type="region of interest" description="Disordered" evidence="7">
    <location>
        <begin position="1"/>
        <end position="31"/>
    </location>
</feature>
<sequence>MRPAKPAASAAGEESGKPLPPTSPPGCSPSSQSYQLLWTSTKVHILTILNNPRSESRRCWTRSVRLGERDDEGKGKMMAAFQGFQQFHPCFRRPARSQDARAVKGTGAPISSPPPVVCFEALPRLELRKYCCGNKRTLLPGELVVIISPRSGGKWKLRFAVSKRGVAPISSVNLPYLAPPGFPIPPSPSAISIVIFPKDEMEDLYSIHPGILRGGDTPAVGSASSYQGSSDASEVTASSGGVSDLTDLIKAQIANHPRYPTLLSAYIECRKVGAPPEVATLLEEIGKESYSSVGGGEIGADPELDEFMESYCHVLVRYKKELLKPFDEAASFLNHIEMQLTDLCRGPSAAPTASAATGNSPSEEVIGSSDEEHSCGDLETTEGQECGSRMADHELKQMLLKKYSGYLSNLRKEFLKKRKKGKLPKDARLTLLDWWNSHGRWPYPTEEEKAKLAEKTGLNQKQINNWFINQRKRHWKPAEDMRFALMEGVSGGSSRTMLYFDSGTIGP</sequence>
<dbReference type="InterPro" id="IPR005541">
    <property type="entry name" value="KNOX2"/>
</dbReference>
<dbReference type="Pfam" id="PF03791">
    <property type="entry name" value="KNOX2"/>
    <property type="match status" value="1"/>
</dbReference>
<evidence type="ECO:0000259" key="8">
    <source>
        <dbReference type="PROSITE" id="PS50071"/>
    </source>
</evidence>
<dbReference type="PROSITE" id="PS00027">
    <property type="entry name" value="HOMEOBOX_1"/>
    <property type="match status" value="1"/>
</dbReference>
<feature type="region of interest" description="Disordered" evidence="7">
    <location>
        <begin position="347"/>
        <end position="385"/>
    </location>
</feature>
<dbReference type="InterPro" id="IPR050224">
    <property type="entry name" value="TALE_homeobox"/>
</dbReference>
<dbReference type="Pfam" id="PF03789">
    <property type="entry name" value="ELK"/>
    <property type="match status" value="1"/>
</dbReference>
<dbReference type="Pfam" id="PF03790">
    <property type="entry name" value="KNOX1"/>
    <property type="match status" value="1"/>
</dbReference>
<evidence type="ECO:0000313" key="10">
    <source>
        <dbReference type="EMBL" id="URE28135.1"/>
    </source>
</evidence>
<feature type="domain" description="ELK" evidence="9">
    <location>
        <begin position="394"/>
        <end position="414"/>
    </location>
</feature>
<dbReference type="InterPro" id="IPR009057">
    <property type="entry name" value="Homeodomain-like_sf"/>
</dbReference>
<protein>
    <submittedName>
        <fullName evidence="10">Homeobox protein knotted-1-like</fullName>
    </submittedName>
</protein>
<evidence type="ECO:0000256" key="7">
    <source>
        <dbReference type="SAM" id="MobiDB-lite"/>
    </source>
</evidence>
<comment type="subcellular location">
    <subcellularLocation>
        <location evidence="1 5">Nucleus</location>
    </subcellularLocation>
</comment>
<reference evidence="10" key="1">
    <citation type="submission" date="2022-05" db="EMBL/GenBank/DDBJ databases">
        <title>The Musa troglodytarum L. genome provides insights into the mechanism of non-climacteric behaviour and enrichment of carotenoids.</title>
        <authorList>
            <person name="Wang J."/>
        </authorList>
    </citation>
    <scope>NUCLEOTIDE SEQUENCE</scope>
    <source>
        <tissue evidence="10">Leaf</tissue>
    </source>
</reference>
<dbReference type="InterPro" id="IPR005540">
    <property type="entry name" value="KNOX1"/>
</dbReference>
<keyword evidence="3 5" id="KW-0371">Homeobox</keyword>
<keyword evidence="2 5" id="KW-0238">DNA-binding</keyword>
<evidence type="ECO:0000256" key="6">
    <source>
        <dbReference type="PROSITE-ProRule" id="PRU00559"/>
    </source>
</evidence>